<dbReference type="EMBL" id="QAPG01000043">
    <property type="protein sequence ID" value="TDZ35266.1"/>
    <property type="molecule type" value="Genomic_DNA"/>
</dbReference>
<feature type="transmembrane region" description="Helical" evidence="2">
    <location>
        <begin position="1294"/>
        <end position="1311"/>
    </location>
</feature>
<feature type="region of interest" description="Disordered" evidence="1">
    <location>
        <begin position="119"/>
        <end position="169"/>
    </location>
</feature>
<name>A0A4R8QEC5_9PEZI</name>
<feature type="region of interest" description="Disordered" evidence="1">
    <location>
        <begin position="350"/>
        <end position="390"/>
    </location>
</feature>
<reference evidence="3 4" key="1">
    <citation type="submission" date="2018-11" db="EMBL/GenBank/DDBJ databases">
        <title>Genome sequence and assembly of Colletotrichum spinosum.</title>
        <authorList>
            <person name="Gan P."/>
            <person name="Shirasu K."/>
        </authorList>
    </citation>
    <scope>NUCLEOTIDE SEQUENCE [LARGE SCALE GENOMIC DNA]</scope>
    <source>
        <strain evidence="3 4">CBS 515.97</strain>
    </source>
</reference>
<sequence length="1405" mass="154247">MAPNGNPKARNGVGVANGRLPTRRVVPAIPLPYERRVKANAAAKQAAAQAQAASVITLPRPAAATNGSSLKIQHGVDSPPPTPKNLQPEALVHEDKPADPVQPAPVDTATNGRAAKYQDDTSFHDSSSILPSSSDSALSDTTDKAPEQGVTPPTGHSVQGNDRSSLPTPISDKAAQIEDRCVAPAAFRPPPVIPPTRYELPPTSHNTSRPSPVVINGTSHRGPRSVHNGPPHMHGPRPSNGSLVQFGGFASNSSSPAPPHSGGFMPPNGAIPDGRQFLPHASTVNGYHQMPYGTEFVPTTAVDQFGRPLPGPAGMDQYHPYVNGYGPSTPHSFQGSHSSVQAEDVPYHYPAPGVPNGTNHVDDSRSHPPPPGSFGGPAPPQRMMPGPMPPPPMMHPVHEAHGLDSLAPFMRSQFGDLESADCTLELRYLDDRAPPVRLPGHRIILCRSQVIRHAIEISDTFKSSSTNQYIDRRILLPSDDRYLRSDAFWMTVQHLYTYPLLELPDPSSNAGFALAGNADDRFEFALGYAAAGNLIGWHPIVVRGLEIASHFLTWTNIERALGFALRDVTGRASVDRHTQFAYGNVVQILINGVINFIIDNFPPEFVLDTSVADPEEYARIPAISETPMSPQDTAGADLRLRTMQIQFGDLAVNADKSAQGPGSAASTAPRQSIQTTLSAILLNLPFALLKHTLESSGYGNVNGWASVEARHQSIRSVVMEREVRRLRALEIVKARQVPNAETIIHDLESAEPLHGPEWGVLGWRETFRLWHVLTELVTSDRFLHQPLESASPTHSIRSRISHFRLVVTVALINDGDDDGDGHCACETTNKLNAPFESDGLCRVAIISAWPCRSCAISSVSCSESTSTSRWPFKSATVEYATLHKYVLSRSRLLKRAAPSVAAVERIVDGDKAAAARQGSAPGAGSRAVDDYNARAVRHSMRVFIGTAMAMKGWALVSTKLLGAKPDAASKKQPLHQSPTLRLSFSLSTILLLYRILFRFLSRLRAHLLDSSAAPFRQRNPRTAATLTSPYAPAIGASLAGVFLGVYPSQQLRVTIAIYTLFRALEFGWNLCEEEGMIWGFKNGGKVKRERPWWWGSWLIQPFAFGQLLHAVVFDRDCFPEAYGNFIFNHSSAYIHPRPKDYPAHLKWPKAYEIVDNLAQMAKLNWPPYISPTLFPGKETLPPTLTGVAPLTSSAHPIITSLSCATLHPSDPSCLRTYLNFWLGSFPGLTRFFIIIYSAMTVLPRFRSLYNSPVTTLQRIIARSLRMSTFLTGAMSTAWASICFFQQWFPRTFLPTQRFFFGGFLAGLWAWVEKKSGRGVFLYSARVSVDSLWKVGVKRRWWRAMKGGDVWVFIMALMVTGVVYERDARAVKEGNWRKGISWVRGEGWRDWSIEDDVDDEAAEKQE</sequence>
<feature type="compositionally biased region" description="Pro residues" evidence="1">
    <location>
        <begin position="367"/>
        <end position="390"/>
    </location>
</feature>
<feature type="compositionally biased region" description="Low complexity" evidence="1">
    <location>
        <begin position="125"/>
        <end position="140"/>
    </location>
</feature>
<feature type="region of interest" description="Disordered" evidence="1">
    <location>
        <begin position="66"/>
        <end position="88"/>
    </location>
</feature>
<gene>
    <name evidence="3" type="ORF">C8035_v009782</name>
</gene>
<organism evidence="3 4">
    <name type="scientific">Colletotrichum spinosum</name>
    <dbReference type="NCBI Taxonomy" id="1347390"/>
    <lineage>
        <taxon>Eukaryota</taxon>
        <taxon>Fungi</taxon>
        <taxon>Dikarya</taxon>
        <taxon>Ascomycota</taxon>
        <taxon>Pezizomycotina</taxon>
        <taxon>Sordariomycetes</taxon>
        <taxon>Hypocreomycetidae</taxon>
        <taxon>Glomerellales</taxon>
        <taxon>Glomerellaceae</taxon>
        <taxon>Colletotrichum</taxon>
        <taxon>Colletotrichum orbiculare species complex</taxon>
    </lineage>
</organism>
<dbReference type="PANTHER" id="PTHR12459">
    <property type="entry name" value="TRANSMEMBRANE PROTEIN 135-RELATED"/>
    <property type="match status" value="1"/>
</dbReference>
<feature type="transmembrane region" description="Helical" evidence="2">
    <location>
        <begin position="1347"/>
        <end position="1363"/>
    </location>
</feature>
<keyword evidence="4" id="KW-1185">Reference proteome</keyword>
<keyword evidence="2" id="KW-1133">Transmembrane helix</keyword>
<comment type="caution">
    <text evidence="3">The sequence shown here is derived from an EMBL/GenBank/DDBJ whole genome shotgun (WGS) entry which is preliminary data.</text>
</comment>
<dbReference type="PANTHER" id="PTHR12459:SF19">
    <property type="entry name" value="TRANSMEMBRANE PROTEIN 135 N-TERMINAL DOMAIN-CONTAINING PROTEIN"/>
    <property type="match status" value="1"/>
</dbReference>
<feature type="transmembrane region" description="Helical" evidence="2">
    <location>
        <begin position="1227"/>
        <end position="1245"/>
    </location>
</feature>
<keyword evidence="2" id="KW-0812">Transmembrane</keyword>
<protein>
    <submittedName>
        <fullName evidence="3">Uncharacterized protein</fullName>
    </submittedName>
</protein>
<feature type="transmembrane region" description="Helical" evidence="2">
    <location>
        <begin position="1266"/>
        <end position="1288"/>
    </location>
</feature>
<feature type="compositionally biased region" description="Polar residues" evidence="1">
    <location>
        <begin position="154"/>
        <end position="168"/>
    </location>
</feature>
<accession>A0A4R8QEC5</accession>
<keyword evidence="2" id="KW-0472">Membrane</keyword>
<evidence type="ECO:0000256" key="2">
    <source>
        <dbReference type="SAM" id="Phobius"/>
    </source>
</evidence>
<evidence type="ECO:0000313" key="3">
    <source>
        <dbReference type="EMBL" id="TDZ35266.1"/>
    </source>
</evidence>
<dbReference type="InterPro" id="IPR026749">
    <property type="entry name" value="Tmem135"/>
</dbReference>
<proteinExistence type="predicted"/>
<feature type="region of interest" description="Disordered" evidence="1">
    <location>
        <begin position="1"/>
        <end position="24"/>
    </location>
</feature>
<evidence type="ECO:0000256" key="1">
    <source>
        <dbReference type="SAM" id="MobiDB-lite"/>
    </source>
</evidence>
<evidence type="ECO:0000313" key="4">
    <source>
        <dbReference type="Proteomes" id="UP000295083"/>
    </source>
</evidence>
<dbReference type="Proteomes" id="UP000295083">
    <property type="component" value="Unassembled WGS sequence"/>
</dbReference>